<feature type="chain" id="PRO_5044777530" description="Pectinesterase inhibitor domain-containing protein" evidence="1">
    <location>
        <begin position="24"/>
        <end position="196"/>
    </location>
</feature>
<gene>
    <name evidence="3" type="ORF">ERUC_LOCUS31496</name>
</gene>
<feature type="signal peptide" evidence="1">
    <location>
        <begin position="1"/>
        <end position="23"/>
    </location>
</feature>
<accession>A0ABC8L8U3</accession>
<dbReference type="Proteomes" id="UP001642260">
    <property type="component" value="Unassembled WGS sequence"/>
</dbReference>
<sequence>MFQIKLLFILTLNLFYLHTSVFANSSKFSRFSRHTNSESSSRRTQYSSSDDGFLNSVQLSWYHAFLAHSLALSLALSHHTAQQVMLDPVNDCLELLDDRIDMSRIVTKPKDHVNDDVHTWLSAALTNQETCKQRSLSEKTSLNKDGITIDSVARNLTGLRTKSLDMFISTSRPETVGRKLLSKIFRRGFLPRTGGF</sequence>
<keyword evidence="4" id="KW-1185">Reference proteome</keyword>
<keyword evidence="1" id="KW-0732">Signal</keyword>
<dbReference type="SUPFAM" id="SSF101148">
    <property type="entry name" value="Plant invertase/pectin methylesterase inhibitor"/>
    <property type="match status" value="1"/>
</dbReference>
<dbReference type="Pfam" id="PF04043">
    <property type="entry name" value="PMEI"/>
    <property type="match status" value="1"/>
</dbReference>
<reference evidence="3 4" key="1">
    <citation type="submission" date="2022-03" db="EMBL/GenBank/DDBJ databases">
        <authorList>
            <person name="Macdonald S."/>
            <person name="Ahmed S."/>
            <person name="Newling K."/>
        </authorList>
    </citation>
    <scope>NUCLEOTIDE SEQUENCE [LARGE SCALE GENOMIC DNA]</scope>
</reference>
<proteinExistence type="predicted"/>
<dbReference type="InterPro" id="IPR006501">
    <property type="entry name" value="Pectinesterase_inhib_dom"/>
</dbReference>
<protein>
    <recommendedName>
        <fullName evidence="2">Pectinesterase inhibitor domain-containing protein</fullName>
    </recommendedName>
</protein>
<comment type="caution">
    <text evidence="3">The sequence shown here is derived from an EMBL/GenBank/DDBJ whole genome shotgun (WGS) entry which is preliminary data.</text>
</comment>
<organism evidence="3 4">
    <name type="scientific">Eruca vesicaria subsp. sativa</name>
    <name type="common">Garden rocket</name>
    <name type="synonym">Eruca sativa</name>
    <dbReference type="NCBI Taxonomy" id="29727"/>
    <lineage>
        <taxon>Eukaryota</taxon>
        <taxon>Viridiplantae</taxon>
        <taxon>Streptophyta</taxon>
        <taxon>Embryophyta</taxon>
        <taxon>Tracheophyta</taxon>
        <taxon>Spermatophyta</taxon>
        <taxon>Magnoliopsida</taxon>
        <taxon>eudicotyledons</taxon>
        <taxon>Gunneridae</taxon>
        <taxon>Pentapetalae</taxon>
        <taxon>rosids</taxon>
        <taxon>malvids</taxon>
        <taxon>Brassicales</taxon>
        <taxon>Brassicaceae</taxon>
        <taxon>Brassiceae</taxon>
        <taxon>Eruca</taxon>
    </lineage>
</organism>
<evidence type="ECO:0000313" key="4">
    <source>
        <dbReference type="Proteomes" id="UP001642260"/>
    </source>
</evidence>
<feature type="domain" description="Pectinesterase inhibitor" evidence="2">
    <location>
        <begin position="51"/>
        <end position="137"/>
    </location>
</feature>
<dbReference type="EMBL" id="CAKOAT010427376">
    <property type="protein sequence ID" value="CAH8371214.1"/>
    <property type="molecule type" value="Genomic_DNA"/>
</dbReference>
<dbReference type="InterPro" id="IPR035513">
    <property type="entry name" value="Invertase/methylesterase_inhib"/>
</dbReference>
<evidence type="ECO:0000259" key="2">
    <source>
        <dbReference type="Pfam" id="PF04043"/>
    </source>
</evidence>
<dbReference type="Gene3D" id="1.20.140.40">
    <property type="entry name" value="Invertase/pectin methylesterase inhibitor family protein"/>
    <property type="match status" value="1"/>
</dbReference>
<evidence type="ECO:0000313" key="3">
    <source>
        <dbReference type="EMBL" id="CAH8371214.1"/>
    </source>
</evidence>
<dbReference type="AlphaFoldDB" id="A0ABC8L8U3"/>
<evidence type="ECO:0000256" key="1">
    <source>
        <dbReference type="SAM" id="SignalP"/>
    </source>
</evidence>
<name>A0ABC8L8U3_ERUVS</name>